<reference evidence="1" key="1">
    <citation type="journal article" date="2014" name="Front. Microbiol.">
        <title>High frequency of phylogenetically diverse reductive dehalogenase-homologous genes in deep subseafloor sedimentary metagenomes.</title>
        <authorList>
            <person name="Kawai M."/>
            <person name="Futagami T."/>
            <person name="Toyoda A."/>
            <person name="Takaki Y."/>
            <person name="Nishi S."/>
            <person name="Hori S."/>
            <person name="Arai W."/>
            <person name="Tsubouchi T."/>
            <person name="Morono Y."/>
            <person name="Uchiyama I."/>
            <person name="Ito T."/>
            <person name="Fujiyama A."/>
            <person name="Inagaki F."/>
            <person name="Takami H."/>
        </authorList>
    </citation>
    <scope>NUCLEOTIDE SEQUENCE</scope>
    <source>
        <strain evidence="1">Expedition CK06-06</strain>
    </source>
</reference>
<gene>
    <name evidence="1" type="ORF">S12H4_01197</name>
</gene>
<evidence type="ECO:0000313" key="1">
    <source>
        <dbReference type="EMBL" id="GAI61179.1"/>
    </source>
</evidence>
<comment type="caution">
    <text evidence="1">The sequence shown here is derived from an EMBL/GenBank/DDBJ whole genome shotgun (WGS) entry which is preliminary data.</text>
</comment>
<sequence>MDDRLREQLEKILAKADAKDLKRTEDFFRQVQSIELPPEADRAWISEQMQIYLEAHTLAQGEQEAARLWPITLFTMGRAYERYYAPKKRL</sequence>
<proteinExistence type="predicted"/>
<name>X1S084_9ZZZZ</name>
<dbReference type="AlphaFoldDB" id="X1S084"/>
<protein>
    <submittedName>
        <fullName evidence="1">Uncharacterized protein</fullName>
    </submittedName>
</protein>
<organism evidence="1">
    <name type="scientific">marine sediment metagenome</name>
    <dbReference type="NCBI Taxonomy" id="412755"/>
    <lineage>
        <taxon>unclassified sequences</taxon>
        <taxon>metagenomes</taxon>
        <taxon>ecological metagenomes</taxon>
    </lineage>
</organism>
<dbReference type="EMBL" id="BARW01000219">
    <property type="protein sequence ID" value="GAI61179.1"/>
    <property type="molecule type" value="Genomic_DNA"/>
</dbReference>
<accession>X1S084</accession>